<gene>
    <name evidence="1" type="ORF">METZ01_LOCUS223453</name>
</gene>
<proteinExistence type="predicted"/>
<accession>A0A382G6Q3</accession>
<protein>
    <submittedName>
        <fullName evidence="1">Uncharacterized protein</fullName>
    </submittedName>
</protein>
<organism evidence="1">
    <name type="scientific">marine metagenome</name>
    <dbReference type="NCBI Taxonomy" id="408172"/>
    <lineage>
        <taxon>unclassified sequences</taxon>
        <taxon>metagenomes</taxon>
        <taxon>ecological metagenomes</taxon>
    </lineage>
</organism>
<feature type="non-terminal residue" evidence="1">
    <location>
        <position position="1"/>
    </location>
</feature>
<sequence>VVTPGVIPVGVLARYIANSVFAESAFAPSR</sequence>
<evidence type="ECO:0000313" key="1">
    <source>
        <dbReference type="EMBL" id="SVB70599.1"/>
    </source>
</evidence>
<reference evidence="1" key="1">
    <citation type="submission" date="2018-05" db="EMBL/GenBank/DDBJ databases">
        <authorList>
            <person name="Lanie J.A."/>
            <person name="Ng W.-L."/>
            <person name="Kazmierczak K.M."/>
            <person name="Andrzejewski T.M."/>
            <person name="Davidsen T.M."/>
            <person name="Wayne K.J."/>
            <person name="Tettelin H."/>
            <person name="Glass J.I."/>
            <person name="Rusch D."/>
            <person name="Podicherti R."/>
            <person name="Tsui H.-C.T."/>
            <person name="Winkler M.E."/>
        </authorList>
    </citation>
    <scope>NUCLEOTIDE SEQUENCE</scope>
</reference>
<dbReference type="AlphaFoldDB" id="A0A382G6Q3"/>
<dbReference type="EMBL" id="UINC01053725">
    <property type="protein sequence ID" value="SVB70599.1"/>
    <property type="molecule type" value="Genomic_DNA"/>
</dbReference>
<name>A0A382G6Q3_9ZZZZ</name>